<dbReference type="EMBL" id="JBHGVX010000002">
    <property type="protein sequence ID" value="KAL1798628.1"/>
    <property type="molecule type" value="Genomic_DNA"/>
</dbReference>
<evidence type="ECO:0000313" key="2">
    <source>
        <dbReference type="EMBL" id="KAL1798628.1"/>
    </source>
</evidence>
<gene>
    <name evidence="2" type="ORF">ACET3X_002665</name>
</gene>
<protein>
    <submittedName>
        <fullName evidence="2">Uncharacterized protein</fullName>
    </submittedName>
</protein>
<organism evidence="2 3">
    <name type="scientific">Alternaria dauci</name>
    <dbReference type="NCBI Taxonomy" id="48095"/>
    <lineage>
        <taxon>Eukaryota</taxon>
        <taxon>Fungi</taxon>
        <taxon>Dikarya</taxon>
        <taxon>Ascomycota</taxon>
        <taxon>Pezizomycotina</taxon>
        <taxon>Dothideomycetes</taxon>
        <taxon>Pleosporomycetidae</taxon>
        <taxon>Pleosporales</taxon>
        <taxon>Pleosporineae</taxon>
        <taxon>Pleosporaceae</taxon>
        <taxon>Alternaria</taxon>
        <taxon>Alternaria sect. Porri</taxon>
    </lineage>
</organism>
<feature type="compositionally biased region" description="Pro residues" evidence="1">
    <location>
        <begin position="353"/>
        <end position="367"/>
    </location>
</feature>
<evidence type="ECO:0000313" key="3">
    <source>
        <dbReference type="Proteomes" id="UP001578633"/>
    </source>
</evidence>
<dbReference type="Proteomes" id="UP001578633">
    <property type="component" value="Chromosome 2"/>
</dbReference>
<feature type="region of interest" description="Disordered" evidence="1">
    <location>
        <begin position="342"/>
        <end position="367"/>
    </location>
</feature>
<keyword evidence="3" id="KW-1185">Reference proteome</keyword>
<dbReference type="RefSeq" id="XP_069309212.1">
    <property type="nucleotide sequence ID" value="XM_069449433.1"/>
</dbReference>
<dbReference type="GeneID" id="96082987"/>
<reference evidence="2 3" key="1">
    <citation type="submission" date="2024-09" db="EMBL/GenBank/DDBJ databases">
        <title>T2T genomes of carrot and Alternaria dauci and their utility for understanding host-pathogen interaction during carrot leaf blight disease.</title>
        <authorList>
            <person name="Liu W."/>
            <person name="Xu S."/>
            <person name="Ou C."/>
            <person name="Liu X."/>
            <person name="Zhuang F."/>
            <person name="Deng X.W."/>
        </authorList>
    </citation>
    <scope>NUCLEOTIDE SEQUENCE [LARGE SCALE GENOMIC DNA]</scope>
    <source>
        <strain evidence="2 3">A2016</strain>
    </source>
</reference>
<accession>A0ABR3URD7</accession>
<sequence>MDPSQYGAPVGWPWDMTLDDPHGTATVRKNLVGTAFDGHLQHRTSAGGYVPTPPSLGSRVIRQPQHTHNVPMPNWVNQERPPTPPLHHQENVPQYQDPWATSLSIRGSSDHILLPTTQANYTSSYGTYTPAHDHLAGRLDLQSAPSRQYAIQPPRLHPSANILRSSPEQQITRPEPTLIAPPVQQWPTHNLASHVPKVDAATRKKQEAYKRKGEALRKAGVVRRKTISSQDSAPQYAPVREPATTPRRRRKAKILDDLVMPTPALPLHPLYHSYGYQQQQEVTPGAVMNYHFTPQETLSHPQGTLSYPQEPQFYGTDLLGHGQYHTSIPSSYHPHYGGAFDAQPALYPRQHPPHTPAPLPLPPSPPNIIDPETIPQLITDNYDEYMWPVKLYQLQAGKGHDCAECFLQTHFQQNIYDSVKHKWTAHTTKGFIKDGNRFSILVLHNAANPFQWGTPPESTTSIGVYGLYAHRHDEIRWTTIAPSISKWMQSCIDQGLLAIKQEWHPDMKASEKRFHRAYWLAAKMLPLNRMLNHSRAPEKPHGLLEDGEDEEGDGFVITEEDLQHEWIGETVSVEKSEKTWQKLIDQVDALDLGSGDSEHVAIGGSERAFDVD</sequence>
<proteinExistence type="predicted"/>
<feature type="region of interest" description="Disordered" evidence="1">
    <location>
        <begin position="222"/>
        <end position="249"/>
    </location>
</feature>
<comment type="caution">
    <text evidence="2">The sequence shown here is derived from an EMBL/GenBank/DDBJ whole genome shotgun (WGS) entry which is preliminary data.</text>
</comment>
<evidence type="ECO:0000256" key="1">
    <source>
        <dbReference type="SAM" id="MobiDB-lite"/>
    </source>
</evidence>
<name>A0ABR3URD7_9PLEO</name>